<accession>A0AAW3ZPU2</accession>
<dbReference type="AlphaFoldDB" id="A0AAW3ZPU2"/>
<organism evidence="2 3">
    <name type="scientific">Pseudomarimonas arenosa</name>
    <dbReference type="NCBI Taxonomy" id="2774145"/>
    <lineage>
        <taxon>Bacteria</taxon>
        <taxon>Pseudomonadati</taxon>
        <taxon>Pseudomonadota</taxon>
        <taxon>Gammaproteobacteria</taxon>
        <taxon>Lysobacterales</taxon>
        <taxon>Lysobacteraceae</taxon>
        <taxon>Pseudomarimonas</taxon>
    </lineage>
</organism>
<evidence type="ECO:0000313" key="3">
    <source>
        <dbReference type="Proteomes" id="UP000613768"/>
    </source>
</evidence>
<evidence type="ECO:0000259" key="1">
    <source>
        <dbReference type="PROSITE" id="PS51186"/>
    </source>
</evidence>
<keyword evidence="3" id="KW-1185">Reference proteome</keyword>
<evidence type="ECO:0000313" key="2">
    <source>
        <dbReference type="EMBL" id="MBD8527184.1"/>
    </source>
</evidence>
<dbReference type="Gene3D" id="3.40.630.30">
    <property type="match status" value="1"/>
</dbReference>
<protein>
    <submittedName>
        <fullName evidence="2">GNAT family N-acetyltransferase</fullName>
    </submittedName>
</protein>
<sequence>MLRCIDQHDHPLHSAFCHLMRQVFTRSDFSRWIEWGEWGQGYRVLAWQEGDQLLASVGVTRMSMIIHGESIQADQWGAVACHPDHRGRGLSRHVLEAAIKQAGARPIFLYANPNVREFYPRFGFRPLSSYRFRWNCELEPAAPAATLLDLHSAEQRAQLHNQSTGIADSFRLSATHSSRIASWYYANGFARPLRRVESSLVCAGVNAGVLYIDGWFGARPTDCRATLAALIDQPVRSVEFGFYPDACLPDKVLSELAAVMEPEADLFVRGFDCWPAEAGLSPLART</sequence>
<reference evidence="2 3" key="1">
    <citation type="submission" date="2020-09" db="EMBL/GenBank/DDBJ databases">
        <title>Pseudoxanthomonas sp. CAU 1598 isolated from sand of Yaerae Beach.</title>
        <authorList>
            <person name="Kim W."/>
        </authorList>
    </citation>
    <scope>NUCLEOTIDE SEQUENCE [LARGE SCALE GENOMIC DNA]</scope>
    <source>
        <strain evidence="2 3">CAU 1598</strain>
    </source>
</reference>
<dbReference type="Pfam" id="PF13527">
    <property type="entry name" value="Acetyltransf_9"/>
    <property type="match status" value="1"/>
</dbReference>
<dbReference type="EMBL" id="JACYTR010000043">
    <property type="protein sequence ID" value="MBD8527184.1"/>
    <property type="molecule type" value="Genomic_DNA"/>
</dbReference>
<comment type="caution">
    <text evidence="2">The sequence shown here is derived from an EMBL/GenBank/DDBJ whole genome shotgun (WGS) entry which is preliminary data.</text>
</comment>
<gene>
    <name evidence="2" type="ORF">IFO71_15685</name>
</gene>
<name>A0AAW3ZPU2_9GAMM</name>
<dbReference type="InterPro" id="IPR016181">
    <property type="entry name" value="Acyl_CoA_acyltransferase"/>
</dbReference>
<feature type="domain" description="N-acetyltransferase" evidence="1">
    <location>
        <begin position="1"/>
        <end position="139"/>
    </location>
</feature>
<dbReference type="PROSITE" id="PS51186">
    <property type="entry name" value="GNAT"/>
    <property type="match status" value="1"/>
</dbReference>
<dbReference type="RefSeq" id="WP_192030606.1">
    <property type="nucleotide sequence ID" value="NZ_JACYTR010000043.1"/>
</dbReference>
<dbReference type="Proteomes" id="UP000613768">
    <property type="component" value="Unassembled WGS sequence"/>
</dbReference>
<proteinExistence type="predicted"/>
<dbReference type="GO" id="GO:0016747">
    <property type="term" value="F:acyltransferase activity, transferring groups other than amino-acyl groups"/>
    <property type="evidence" value="ECO:0007669"/>
    <property type="project" value="InterPro"/>
</dbReference>
<dbReference type="InterPro" id="IPR000182">
    <property type="entry name" value="GNAT_dom"/>
</dbReference>
<dbReference type="SUPFAM" id="SSF55729">
    <property type="entry name" value="Acyl-CoA N-acyltransferases (Nat)"/>
    <property type="match status" value="1"/>
</dbReference>
<dbReference type="CDD" id="cd04301">
    <property type="entry name" value="NAT_SF"/>
    <property type="match status" value="1"/>
</dbReference>